<accession>A0AA97DBT2</accession>
<dbReference type="KEGG" id="carl:PXC00_05755"/>
<keyword evidence="1" id="KW-1133">Transmembrane helix</keyword>
<feature type="transmembrane region" description="Helical" evidence="1">
    <location>
        <begin position="20"/>
        <end position="41"/>
    </location>
</feature>
<reference evidence="3" key="3">
    <citation type="submission" date="2024-06" db="EMBL/GenBank/DDBJ databases">
        <authorList>
            <person name="Zeng C."/>
        </authorList>
    </citation>
    <scope>NUCLEOTIDE SEQUENCE [LARGE SCALE GENOMIC DNA]</scope>
    <source>
        <strain evidence="3">ZCY20-5</strain>
    </source>
</reference>
<gene>
    <name evidence="2" type="ORF">PXC00_05755</name>
</gene>
<feature type="transmembrane region" description="Helical" evidence="1">
    <location>
        <begin position="116"/>
        <end position="139"/>
    </location>
</feature>
<dbReference type="AlphaFoldDB" id="A0AA97DBT2"/>
<dbReference type="RefSeq" id="WP_275845771.1">
    <property type="nucleotide sequence ID" value="NZ_CP135996.1"/>
</dbReference>
<keyword evidence="3" id="KW-1185">Reference proteome</keyword>
<sequence>MKKILKLQFYNMLRGKSFYFALLLMCGLTAAFMLQSISTFINLDQTLLRPAWYLWYQNAVQSLMDRGSTSGYMTLLGMTGFLLLPFVAVLGYGASYYDGLKTGTVKSVLSRTSQKAYFVSGAIVTFTGAFLVILIPYVFEQMILLILCAGAPQQNAAALSPVMDNWGYWLDVPEFLWSLQMNHPVLFDLLCCLNPAMVGGAFAVLTYSLSLFIHKNRFLVLTLPGILLWFLADYVIGMTKLTGKVTTLSSLVQFSSMDTYVLWPVYVLVLLLISDILIYFKCHVKKDVLE</sequence>
<feature type="transmembrane region" description="Helical" evidence="1">
    <location>
        <begin position="72"/>
        <end position="95"/>
    </location>
</feature>
<reference evidence="2 3" key="1">
    <citation type="submission" date="2024-06" db="EMBL/GenBank/DDBJ databases">
        <title>Caproicibacterium argilliputei sp. nov, a novel caproic acid producing anaerobic bacterium isolated from pit mud.</title>
        <authorList>
            <person name="Xia S."/>
        </authorList>
    </citation>
    <scope>NUCLEOTIDE SEQUENCE [LARGE SCALE GENOMIC DNA]</scope>
    <source>
        <strain evidence="2 3">ZCY20-5</strain>
    </source>
</reference>
<dbReference type="Proteomes" id="UP001300604">
    <property type="component" value="Chromosome"/>
</dbReference>
<protein>
    <submittedName>
        <fullName evidence="2">Uncharacterized protein</fullName>
    </submittedName>
</protein>
<evidence type="ECO:0000256" key="1">
    <source>
        <dbReference type="SAM" id="Phobius"/>
    </source>
</evidence>
<feature type="transmembrane region" description="Helical" evidence="1">
    <location>
        <begin position="261"/>
        <end position="280"/>
    </location>
</feature>
<proteinExistence type="predicted"/>
<evidence type="ECO:0000313" key="2">
    <source>
        <dbReference type="EMBL" id="WOC33372.1"/>
    </source>
</evidence>
<feature type="transmembrane region" description="Helical" evidence="1">
    <location>
        <begin position="185"/>
        <end position="206"/>
    </location>
</feature>
<keyword evidence="1" id="KW-0812">Transmembrane</keyword>
<name>A0AA97DBT2_9FIRM</name>
<dbReference type="EMBL" id="CP135996">
    <property type="protein sequence ID" value="WOC33372.1"/>
    <property type="molecule type" value="Genomic_DNA"/>
</dbReference>
<reference evidence="3" key="2">
    <citation type="submission" date="2024-06" db="EMBL/GenBank/DDBJ databases">
        <title>Caproicibacterium argilliputei sp. nov, a novel caproic acid producing anaerobic bacterium isolated from pit mud.</title>
        <authorList>
            <person name="Zeng C."/>
        </authorList>
    </citation>
    <scope>NUCLEOTIDE SEQUENCE [LARGE SCALE GENOMIC DNA]</scope>
    <source>
        <strain evidence="3">ZCY20-5</strain>
    </source>
</reference>
<feature type="transmembrane region" description="Helical" evidence="1">
    <location>
        <begin position="218"/>
        <end position="241"/>
    </location>
</feature>
<evidence type="ECO:0000313" key="3">
    <source>
        <dbReference type="Proteomes" id="UP001300604"/>
    </source>
</evidence>
<organism evidence="2 3">
    <name type="scientific">Caproicibacterium argilliputei</name>
    <dbReference type="NCBI Taxonomy" id="3030016"/>
    <lineage>
        <taxon>Bacteria</taxon>
        <taxon>Bacillati</taxon>
        <taxon>Bacillota</taxon>
        <taxon>Clostridia</taxon>
        <taxon>Eubacteriales</taxon>
        <taxon>Oscillospiraceae</taxon>
        <taxon>Caproicibacterium</taxon>
    </lineage>
</organism>
<keyword evidence="1" id="KW-0472">Membrane</keyword>